<proteinExistence type="predicted"/>
<dbReference type="SUPFAM" id="SSF53850">
    <property type="entry name" value="Periplasmic binding protein-like II"/>
    <property type="match status" value="1"/>
</dbReference>
<dbReference type="PANTHER" id="PTHR30222:SF17">
    <property type="entry name" value="SPERMIDINE_PUTRESCINE-BINDING PERIPLASMIC PROTEIN"/>
    <property type="match status" value="1"/>
</dbReference>
<keyword evidence="1" id="KW-0732">Signal</keyword>
<comment type="caution">
    <text evidence="2">The sequence shown here is derived from an EMBL/GenBank/DDBJ whole genome shotgun (WGS) entry which is preliminary data.</text>
</comment>
<protein>
    <submittedName>
        <fullName evidence="2">Spermidine/putrescine transport system substrate-binding protein</fullName>
    </submittedName>
</protein>
<dbReference type="RefSeq" id="WP_119015482.1">
    <property type="nucleotide sequence ID" value="NZ_QXEV01000002.1"/>
</dbReference>
<dbReference type="Proteomes" id="UP000266506">
    <property type="component" value="Unassembled WGS sequence"/>
</dbReference>
<name>A0A397S6K5_9MOLU</name>
<dbReference type="Pfam" id="PF13416">
    <property type="entry name" value="SBP_bac_8"/>
    <property type="match status" value="1"/>
</dbReference>
<dbReference type="OrthoDB" id="9782004at2"/>
<gene>
    <name evidence="2" type="ORF">EI71_00313</name>
</gene>
<evidence type="ECO:0000256" key="1">
    <source>
        <dbReference type="ARBA" id="ARBA00022729"/>
    </source>
</evidence>
<organism evidence="2 3">
    <name type="scientific">Anaeroplasma bactoclasticum</name>
    <dbReference type="NCBI Taxonomy" id="2088"/>
    <lineage>
        <taxon>Bacteria</taxon>
        <taxon>Bacillati</taxon>
        <taxon>Mycoplasmatota</taxon>
        <taxon>Mollicutes</taxon>
        <taxon>Anaeroplasmatales</taxon>
        <taxon>Anaeroplasmataceae</taxon>
        <taxon>Anaeroplasma</taxon>
    </lineage>
</organism>
<evidence type="ECO:0000313" key="2">
    <source>
        <dbReference type="EMBL" id="RIA78361.1"/>
    </source>
</evidence>
<dbReference type="Gene3D" id="3.40.190.10">
    <property type="entry name" value="Periplasmic binding protein-like II"/>
    <property type="match status" value="2"/>
</dbReference>
<dbReference type="CDD" id="cd13663">
    <property type="entry name" value="PBP2_PotD_PotF_like_2"/>
    <property type="match status" value="1"/>
</dbReference>
<accession>A0A397S6K5</accession>
<dbReference type="AlphaFoldDB" id="A0A397S6K5"/>
<dbReference type="EMBL" id="QXEV01000002">
    <property type="protein sequence ID" value="RIA78361.1"/>
    <property type="molecule type" value="Genomic_DNA"/>
</dbReference>
<sequence>MKKRLIQTLCATSSLILGTISLSSCTHYDLTLVVYNWEDYIFEGTDEYGNIEAKSTVDKFSDYYYETYGKTVYVSYETFSTPEDMYNQMKAGSIQPDLICPSDYMIQKMEAEGMLEKFDFDMETKEYGDKLSNFRDYGSPYIKDLFYEQGFSTFAVPYFWGTMGYLYDPENVDMDDASTWELQFNTNYKGKIALKDSIRDTYATVILHVYQDEVLELKTNHDNGILSDTEYNEQLSLIFNRCDNETLAKAEAALIGLKKNIYGLETDDGKNEMVKGTYWINTAWSGDAVYAMDQADELGKTLNYIIPEEGSNVWFDGWCMPKGANKDLAQEFVNFICDPEIAAECMEYTGYTSPIVGDAIWDLVLDWYEEDPEEVDCDLVDLSFYFGYEAKIYVDQEERGRQFDAQYPDEETLVRCCIMKDFGDQTAALNQMWSNFKAAF</sequence>
<evidence type="ECO:0000313" key="3">
    <source>
        <dbReference type="Proteomes" id="UP000266506"/>
    </source>
</evidence>
<reference evidence="2 3" key="1">
    <citation type="submission" date="2018-08" db="EMBL/GenBank/DDBJ databases">
        <title>Genomic Encyclopedia of Archaeal and Bacterial Type Strains, Phase II (KMG-II): from individual species to whole genera.</title>
        <authorList>
            <person name="Goeker M."/>
        </authorList>
    </citation>
    <scope>NUCLEOTIDE SEQUENCE [LARGE SCALE GENOMIC DNA]</scope>
    <source>
        <strain evidence="2 3">ATCC 27112</strain>
    </source>
</reference>
<keyword evidence="3" id="KW-1185">Reference proteome</keyword>
<dbReference type="InterPro" id="IPR006059">
    <property type="entry name" value="SBP"/>
</dbReference>
<dbReference type="PROSITE" id="PS51257">
    <property type="entry name" value="PROKAR_LIPOPROTEIN"/>
    <property type="match status" value="1"/>
</dbReference>
<dbReference type="InParanoid" id="A0A397S6K5"/>
<dbReference type="PANTHER" id="PTHR30222">
    <property type="entry name" value="SPERMIDINE/PUTRESCINE-BINDING PERIPLASMIC PROTEIN"/>
    <property type="match status" value="1"/>
</dbReference>